<sequence length="99" mass="11235">MESIEYESRNITGSTQIAKHTLDLALIIPRANGSNGFITVYDGVDTAGTIRMRLKVLANTSFPFVFNPHVYFFTGLYIVFQNNIDDCFVLWRLRPKGES</sequence>
<name>A0A0F9PD30_9ZZZZ</name>
<reference evidence="1" key="1">
    <citation type="journal article" date="2015" name="Nature">
        <title>Complex archaea that bridge the gap between prokaryotes and eukaryotes.</title>
        <authorList>
            <person name="Spang A."/>
            <person name="Saw J.H."/>
            <person name="Jorgensen S.L."/>
            <person name="Zaremba-Niedzwiedzka K."/>
            <person name="Martijn J."/>
            <person name="Lind A.E."/>
            <person name="van Eijk R."/>
            <person name="Schleper C."/>
            <person name="Guy L."/>
            <person name="Ettema T.J."/>
        </authorList>
    </citation>
    <scope>NUCLEOTIDE SEQUENCE</scope>
</reference>
<evidence type="ECO:0000313" key="1">
    <source>
        <dbReference type="EMBL" id="KKN22377.1"/>
    </source>
</evidence>
<gene>
    <name evidence="1" type="ORF">LCGC14_0915690</name>
</gene>
<dbReference type="AlphaFoldDB" id="A0A0F9PD30"/>
<organism evidence="1">
    <name type="scientific">marine sediment metagenome</name>
    <dbReference type="NCBI Taxonomy" id="412755"/>
    <lineage>
        <taxon>unclassified sequences</taxon>
        <taxon>metagenomes</taxon>
        <taxon>ecological metagenomes</taxon>
    </lineage>
</organism>
<accession>A0A0F9PD30</accession>
<comment type="caution">
    <text evidence="1">The sequence shown here is derived from an EMBL/GenBank/DDBJ whole genome shotgun (WGS) entry which is preliminary data.</text>
</comment>
<protein>
    <submittedName>
        <fullName evidence="1">Uncharacterized protein</fullName>
    </submittedName>
</protein>
<proteinExistence type="predicted"/>
<dbReference type="EMBL" id="LAZR01003067">
    <property type="protein sequence ID" value="KKN22377.1"/>
    <property type="molecule type" value="Genomic_DNA"/>
</dbReference>